<dbReference type="SMART" id="SM00304">
    <property type="entry name" value="HAMP"/>
    <property type="match status" value="1"/>
</dbReference>
<keyword evidence="3" id="KW-0597">Phosphoprotein</keyword>
<feature type="transmembrane region" description="Helical" evidence="7">
    <location>
        <begin position="283"/>
        <end position="302"/>
    </location>
</feature>
<organism evidence="9 10">
    <name type="scientific">Halalkalibacter suaedae</name>
    <dbReference type="NCBI Taxonomy" id="2822140"/>
    <lineage>
        <taxon>Bacteria</taxon>
        <taxon>Bacillati</taxon>
        <taxon>Bacillota</taxon>
        <taxon>Bacilli</taxon>
        <taxon>Bacillales</taxon>
        <taxon>Bacillaceae</taxon>
        <taxon>Halalkalibacter</taxon>
    </lineage>
</organism>
<name>A0A940WYK5_9BACI</name>
<evidence type="ECO:0000259" key="8">
    <source>
        <dbReference type="PROSITE" id="PS50885"/>
    </source>
</evidence>
<dbReference type="SMART" id="SM00387">
    <property type="entry name" value="HATPase_c"/>
    <property type="match status" value="1"/>
</dbReference>
<evidence type="ECO:0000256" key="7">
    <source>
        <dbReference type="SAM" id="Phobius"/>
    </source>
</evidence>
<dbReference type="RefSeq" id="WP_210596544.1">
    <property type="nucleotide sequence ID" value="NZ_JAGKSQ010000002.1"/>
</dbReference>
<dbReference type="Gene3D" id="3.30.565.10">
    <property type="entry name" value="Histidine kinase-like ATPase, C-terminal domain"/>
    <property type="match status" value="1"/>
</dbReference>
<accession>A0A940WYK5</accession>
<dbReference type="EMBL" id="JAGKSQ010000002">
    <property type="protein sequence ID" value="MBP3950871.1"/>
    <property type="molecule type" value="Genomic_DNA"/>
</dbReference>
<dbReference type="CDD" id="cd06225">
    <property type="entry name" value="HAMP"/>
    <property type="match status" value="1"/>
</dbReference>
<evidence type="ECO:0000256" key="5">
    <source>
        <dbReference type="ARBA" id="ARBA00022777"/>
    </source>
</evidence>
<keyword evidence="10" id="KW-1185">Reference proteome</keyword>
<evidence type="ECO:0000256" key="2">
    <source>
        <dbReference type="ARBA" id="ARBA00022475"/>
    </source>
</evidence>
<feature type="domain" description="HAMP" evidence="8">
    <location>
        <begin position="304"/>
        <end position="357"/>
    </location>
</feature>
<dbReference type="PANTHER" id="PTHR42713:SF2">
    <property type="entry name" value="TWO-COMPONENT SENSOR KINASE YESM"/>
    <property type="match status" value="1"/>
</dbReference>
<keyword evidence="6 7" id="KW-0472">Membrane</keyword>
<protein>
    <submittedName>
        <fullName evidence="9">Sensor histidine kinase</fullName>
    </submittedName>
</protein>
<dbReference type="Proteomes" id="UP000678228">
    <property type="component" value="Unassembled WGS sequence"/>
</dbReference>
<dbReference type="SUPFAM" id="SSF158472">
    <property type="entry name" value="HAMP domain-like"/>
    <property type="match status" value="1"/>
</dbReference>
<evidence type="ECO:0000313" key="9">
    <source>
        <dbReference type="EMBL" id="MBP3950871.1"/>
    </source>
</evidence>
<reference evidence="9" key="1">
    <citation type="submission" date="2021-03" db="EMBL/GenBank/DDBJ databases">
        <title>Bacillus suaedae sp. nov., isolated from Suaeda aralocaspica.</title>
        <authorList>
            <person name="Lei R.F.R."/>
        </authorList>
    </citation>
    <scope>NUCLEOTIDE SEQUENCE</scope>
    <source>
        <strain evidence="9">YZJH907-2</strain>
    </source>
</reference>
<gene>
    <name evidence="9" type="ORF">J7W16_06955</name>
</gene>
<comment type="caution">
    <text evidence="9">The sequence shown here is derived from an EMBL/GenBank/DDBJ whole genome shotgun (WGS) entry which is preliminary data.</text>
</comment>
<evidence type="ECO:0000256" key="1">
    <source>
        <dbReference type="ARBA" id="ARBA00004651"/>
    </source>
</evidence>
<keyword evidence="5 9" id="KW-0418">Kinase</keyword>
<keyword evidence="7" id="KW-1133">Transmembrane helix</keyword>
<dbReference type="InterPro" id="IPR010559">
    <property type="entry name" value="Sig_transdc_His_kin_internal"/>
</dbReference>
<dbReference type="Pfam" id="PF02518">
    <property type="entry name" value="HATPase_c"/>
    <property type="match status" value="1"/>
</dbReference>
<sequence>MKLKKWTMTSLRTKMLVMFVLLTVIPLIFVGVVSYVKTYSIILEKSKSLAQLEVNQISSEIDEIFQDSIRFSELVKQDQAINGLTARWIDSSEDDQDLLNMFTLYRKSYPSRHILDISIISSTGKIINEQRGVYQLTSVPHQNPFLRHLFEQPTSTLIKHTIKNGFPVFLVTTKIEDELTNETIGVIEMILDAKVIMTILSTAKLGDSGTFHIVTEAGDALIYPAKNEELIATTNTGENKDDHEFPSPSNLTVSKTSELTGWKIIGQAPLNEVMHEAYQIRNLIFITVLCSIIFLVGLYFFISKKFIHPIRALKDKMFQASFGDLDVQISNYKEMDEISELNSSFNQMIKKIKSLHNKTIEKQKQLKAAEFRAMQAQVSPHFLYNTLDTIIWMAEAKNTGQVIEVTKALSQFFRISLSKGKDWITIEDELTHIRNYLIIQQIRYEDILEVTYHINEEILHYKILKLALQPLVENAIYHGIKNKRGKGFIRIKADFTSEGHILIEIIDNGIGINEERLNQVRTQLALGFPSNHGNGGFGMVNVQQRIRLFYGAPFGLSITSWYRSGTRVSLIIPAER</sequence>
<dbReference type="Pfam" id="PF06580">
    <property type="entry name" value="His_kinase"/>
    <property type="match status" value="1"/>
</dbReference>
<dbReference type="AlphaFoldDB" id="A0A940WYK5"/>
<dbReference type="InterPro" id="IPR003660">
    <property type="entry name" value="HAMP_dom"/>
</dbReference>
<evidence type="ECO:0000256" key="4">
    <source>
        <dbReference type="ARBA" id="ARBA00022679"/>
    </source>
</evidence>
<keyword evidence="4" id="KW-0808">Transferase</keyword>
<proteinExistence type="predicted"/>
<dbReference type="InterPro" id="IPR051552">
    <property type="entry name" value="HptR"/>
</dbReference>
<dbReference type="GO" id="GO:0005886">
    <property type="term" value="C:plasma membrane"/>
    <property type="evidence" value="ECO:0007669"/>
    <property type="project" value="UniProtKB-SubCell"/>
</dbReference>
<dbReference type="Gene3D" id="1.10.287.130">
    <property type="match status" value="1"/>
</dbReference>
<dbReference type="GO" id="GO:0000155">
    <property type="term" value="F:phosphorelay sensor kinase activity"/>
    <property type="evidence" value="ECO:0007669"/>
    <property type="project" value="InterPro"/>
</dbReference>
<dbReference type="PROSITE" id="PS50885">
    <property type="entry name" value="HAMP"/>
    <property type="match status" value="1"/>
</dbReference>
<comment type="subcellular location">
    <subcellularLocation>
        <location evidence="1">Cell membrane</location>
        <topology evidence="1">Multi-pass membrane protein</topology>
    </subcellularLocation>
</comment>
<evidence type="ECO:0000313" key="10">
    <source>
        <dbReference type="Proteomes" id="UP000678228"/>
    </source>
</evidence>
<dbReference type="InterPro" id="IPR036890">
    <property type="entry name" value="HATPase_C_sf"/>
</dbReference>
<dbReference type="Gene3D" id="3.30.450.20">
    <property type="entry name" value="PAS domain"/>
    <property type="match status" value="1"/>
</dbReference>
<evidence type="ECO:0000256" key="6">
    <source>
        <dbReference type="ARBA" id="ARBA00023136"/>
    </source>
</evidence>
<dbReference type="PANTHER" id="PTHR42713">
    <property type="entry name" value="HISTIDINE KINASE-RELATED"/>
    <property type="match status" value="1"/>
</dbReference>
<dbReference type="SUPFAM" id="SSF55874">
    <property type="entry name" value="ATPase domain of HSP90 chaperone/DNA topoisomerase II/histidine kinase"/>
    <property type="match status" value="1"/>
</dbReference>
<dbReference type="InterPro" id="IPR003594">
    <property type="entry name" value="HATPase_dom"/>
</dbReference>
<keyword evidence="7" id="KW-0812">Transmembrane</keyword>
<keyword evidence="2" id="KW-1003">Cell membrane</keyword>
<evidence type="ECO:0000256" key="3">
    <source>
        <dbReference type="ARBA" id="ARBA00022553"/>
    </source>
</evidence>